<evidence type="ECO:0000313" key="1">
    <source>
        <dbReference type="EMBL" id="KAB7740450.1"/>
    </source>
</evidence>
<dbReference type="GO" id="GO:0006313">
    <property type="term" value="P:DNA transposition"/>
    <property type="evidence" value="ECO:0007669"/>
    <property type="project" value="InterPro"/>
</dbReference>
<accession>A0A6N6VLV0</accession>
<dbReference type="InterPro" id="IPR009057">
    <property type="entry name" value="Homeodomain-like_sf"/>
</dbReference>
<dbReference type="SUPFAM" id="SSF46689">
    <property type="entry name" value="Homeodomain-like"/>
    <property type="match status" value="1"/>
</dbReference>
<evidence type="ECO:0000313" key="2">
    <source>
        <dbReference type="Proteomes" id="UP000468901"/>
    </source>
</evidence>
<sequence length="85" mass="9829">MGRRIFNREFKLEAVNLVRERGVTIAQAVRDLDVHQNVLRKWIGDWRSIRRMPFPAMADEARTAGDRTCFAARSRSSRRSATSLP</sequence>
<comment type="caution">
    <text evidence="1">The sequence shown here is derived from an EMBL/GenBank/DDBJ whole genome shotgun (WGS) entry which is preliminary data.</text>
</comment>
<protein>
    <submittedName>
        <fullName evidence="1">Transposase</fullName>
    </submittedName>
</protein>
<dbReference type="GO" id="GO:0004803">
    <property type="term" value="F:transposase activity"/>
    <property type="evidence" value="ECO:0007669"/>
    <property type="project" value="InterPro"/>
</dbReference>
<proteinExistence type="predicted"/>
<name>A0A6N6VLV0_9HYPH</name>
<dbReference type="GO" id="GO:0003677">
    <property type="term" value="F:DNA binding"/>
    <property type="evidence" value="ECO:0007669"/>
    <property type="project" value="InterPro"/>
</dbReference>
<dbReference type="EMBL" id="WESC01000006">
    <property type="protein sequence ID" value="KAB7740450.1"/>
    <property type="molecule type" value="Genomic_DNA"/>
</dbReference>
<gene>
    <name evidence="1" type="ORF">F2P47_07940</name>
</gene>
<dbReference type="Pfam" id="PF01527">
    <property type="entry name" value="HTH_Tnp_1"/>
    <property type="match status" value="1"/>
</dbReference>
<reference evidence="1 2" key="1">
    <citation type="submission" date="2019-09" db="EMBL/GenBank/DDBJ databases">
        <title>Parvibaculum sedimenti sp. nov., isolated from sediment.</title>
        <authorList>
            <person name="Wang Y."/>
        </authorList>
    </citation>
    <scope>NUCLEOTIDE SEQUENCE [LARGE SCALE GENOMIC DNA]</scope>
    <source>
        <strain evidence="1 2">HXT-9</strain>
    </source>
</reference>
<dbReference type="InterPro" id="IPR002514">
    <property type="entry name" value="Transposase_8"/>
</dbReference>
<organism evidence="1 2">
    <name type="scientific">Parvibaculum sedimenti</name>
    <dbReference type="NCBI Taxonomy" id="2608632"/>
    <lineage>
        <taxon>Bacteria</taxon>
        <taxon>Pseudomonadati</taxon>
        <taxon>Pseudomonadota</taxon>
        <taxon>Alphaproteobacteria</taxon>
        <taxon>Hyphomicrobiales</taxon>
        <taxon>Parvibaculaceae</taxon>
        <taxon>Parvibaculum</taxon>
    </lineage>
</organism>
<dbReference type="Proteomes" id="UP000468901">
    <property type="component" value="Unassembled WGS sequence"/>
</dbReference>
<dbReference type="AlphaFoldDB" id="A0A6N6VLV0"/>
<keyword evidence="2" id="KW-1185">Reference proteome</keyword>
<dbReference type="Gene3D" id="1.10.10.60">
    <property type="entry name" value="Homeodomain-like"/>
    <property type="match status" value="1"/>
</dbReference>